<evidence type="ECO:0000313" key="3">
    <source>
        <dbReference type="Proteomes" id="UP000054408"/>
    </source>
</evidence>
<dbReference type="InterPro" id="IPR050744">
    <property type="entry name" value="AI-2_Isomerase_LsrG"/>
</dbReference>
<evidence type="ECO:0000259" key="1">
    <source>
        <dbReference type="PROSITE" id="PS51725"/>
    </source>
</evidence>
<dbReference type="PANTHER" id="PTHR33336:SF3">
    <property type="entry name" value="ABM DOMAIN-CONTAINING PROTEIN"/>
    <property type="match status" value="1"/>
</dbReference>
<dbReference type="eggNOG" id="ENOG502T2FW">
    <property type="taxonomic scope" value="Eukaryota"/>
</dbReference>
<dbReference type="GO" id="GO:0004497">
    <property type="term" value="F:monooxygenase activity"/>
    <property type="evidence" value="ECO:0007669"/>
    <property type="project" value="UniProtKB-KW"/>
</dbReference>
<keyword evidence="3" id="KW-1185">Reference proteome</keyword>
<dbReference type="OrthoDB" id="194076at2759"/>
<dbReference type="PROSITE" id="PS51725">
    <property type="entry name" value="ABM"/>
    <property type="match status" value="1"/>
</dbReference>
<dbReference type="PANTHER" id="PTHR33336">
    <property type="entry name" value="QUINOL MONOOXYGENASE YGIN-RELATED"/>
    <property type="match status" value="1"/>
</dbReference>
<dbReference type="RefSeq" id="XP_013758876.1">
    <property type="nucleotide sequence ID" value="XM_013903422.1"/>
</dbReference>
<dbReference type="Gene3D" id="3.30.70.100">
    <property type="match status" value="1"/>
</dbReference>
<name>A0A0L0D7H8_THETB</name>
<keyword evidence="2" id="KW-0560">Oxidoreductase</keyword>
<dbReference type="InterPro" id="IPR007138">
    <property type="entry name" value="ABM_dom"/>
</dbReference>
<dbReference type="GeneID" id="25564078"/>
<dbReference type="Proteomes" id="UP000054408">
    <property type="component" value="Unassembled WGS sequence"/>
</dbReference>
<sequence length="102" mass="11246">MTTSPVTVVVHIHAKDGQQALVRSELEKLIPITLAEAGCLGYDLHVDNADDKHFVFYETWESEELLEAHSKAPHLAAFGAATKDAVERFSLDKMTRIAPATE</sequence>
<dbReference type="SUPFAM" id="SSF54909">
    <property type="entry name" value="Dimeric alpha+beta barrel"/>
    <property type="match status" value="1"/>
</dbReference>
<dbReference type="OMA" id="HEQTAHF"/>
<gene>
    <name evidence="2" type="ORF">AMSG_04540</name>
</gene>
<keyword evidence="2" id="KW-0503">Monooxygenase</keyword>
<reference evidence="2 3" key="1">
    <citation type="submission" date="2010-05" db="EMBL/GenBank/DDBJ databases">
        <title>The Genome Sequence of Thecamonas trahens ATCC 50062.</title>
        <authorList>
            <consortium name="The Broad Institute Genome Sequencing Platform"/>
            <person name="Russ C."/>
            <person name="Cuomo C."/>
            <person name="Shea T."/>
            <person name="Young S.K."/>
            <person name="Zeng Q."/>
            <person name="Koehrsen M."/>
            <person name="Haas B."/>
            <person name="Borodovsky M."/>
            <person name="Guigo R."/>
            <person name="Alvarado L."/>
            <person name="Berlin A."/>
            <person name="Bochicchio J."/>
            <person name="Borenstein D."/>
            <person name="Chapman S."/>
            <person name="Chen Z."/>
            <person name="Freedman E."/>
            <person name="Gellesch M."/>
            <person name="Goldberg J."/>
            <person name="Griggs A."/>
            <person name="Gujja S."/>
            <person name="Heilman E."/>
            <person name="Heiman D."/>
            <person name="Hepburn T."/>
            <person name="Howarth C."/>
            <person name="Jen D."/>
            <person name="Larson L."/>
            <person name="Mehta T."/>
            <person name="Park D."/>
            <person name="Pearson M."/>
            <person name="Roberts A."/>
            <person name="Saif S."/>
            <person name="Shenoy N."/>
            <person name="Sisk P."/>
            <person name="Stolte C."/>
            <person name="Sykes S."/>
            <person name="Thomson T."/>
            <person name="Walk T."/>
            <person name="White J."/>
            <person name="Yandava C."/>
            <person name="Burger G."/>
            <person name="Gray M.W."/>
            <person name="Holland P.W.H."/>
            <person name="King N."/>
            <person name="Lang F.B.F."/>
            <person name="Roger A.J."/>
            <person name="Ruiz-Trillo I."/>
            <person name="Lander E."/>
            <person name="Nusbaum C."/>
        </authorList>
    </citation>
    <scope>NUCLEOTIDE SEQUENCE [LARGE SCALE GENOMIC DNA]</scope>
    <source>
        <strain evidence="2 3">ATCC 50062</strain>
    </source>
</reference>
<dbReference type="AlphaFoldDB" id="A0A0L0D7H8"/>
<organism evidence="2 3">
    <name type="scientific">Thecamonas trahens ATCC 50062</name>
    <dbReference type="NCBI Taxonomy" id="461836"/>
    <lineage>
        <taxon>Eukaryota</taxon>
        <taxon>Apusozoa</taxon>
        <taxon>Apusomonadida</taxon>
        <taxon>Apusomonadidae</taxon>
        <taxon>Thecamonas</taxon>
    </lineage>
</organism>
<dbReference type="EMBL" id="GL349450">
    <property type="protein sequence ID" value="KNC48309.1"/>
    <property type="molecule type" value="Genomic_DNA"/>
</dbReference>
<dbReference type="Pfam" id="PF03992">
    <property type="entry name" value="ABM"/>
    <property type="match status" value="1"/>
</dbReference>
<evidence type="ECO:0000313" key="2">
    <source>
        <dbReference type="EMBL" id="KNC48309.1"/>
    </source>
</evidence>
<dbReference type="InterPro" id="IPR011008">
    <property type="entry name" value="Dimeric_a/b-barrel"/>
</dbReference>
<accession>A0A0L0D7H8</accession>
<protein>
    <submittedName>
        <fullName evidence="2">Antibiotic biosynthesis monooxygenase</fullName>
    </submittedName>
</protein>
<feature type="domain" description="ABM" evidence="1">
    <location>
        <begin position="6"/>
        <end position="94"/>
    </location>
</feature>
<proteinExistence type="predicted"/>